<dbReference type="Gene3D" id="3.30.70.920">
    <property type="match status" value="1"/>
</dbReference>
<evidence type="ECO:0008006" key="3">
    <source>
        <dbReference type="Google" id="ProtNLM"/>
    </source>
</evidence>
<accession>A0A2C6L430</accession>
<evidence type="ECO:0000313" key="2">
    <source>
        <dbReference type="Proteomes" id="UP000222564"/>
    </source>
</evidence>
<dbReference type="Proteomes" id="UP000222564">
    <property type="component" value="Unassembled WGS sequence"/>
</dbReference>
<comment type="caution">
    <text evidence="1">The sequence shown here is derived from an EMBL/GenBank/DDBJ whole genome shotgun (WGS) entry which is preliminary data.</text>
</comment>
<name>A0A2C6L430_9FIRM</name>
<sequence>MATRAYLLVNVFDDVNQQEFLKILRQLEEMPEVDFVDPVVGDWDIVIMIEAPITVEIVAKKLKEQTWIKELKVLKIVSLFERHRASKKALLAALQHEGE</sequence>
<gene>
    <name evidence="1" type="ORF">P378_02125</name>
</gene>
<keyword evidence="2" id="KW-1185">Reference proteome</keyword>
<dbReference type="RefSeq" id="WP_099082085.1">
    <property type="nucleotide sequence ID" value="NZ_AWQQ01000017.1"/>
</dbReference>
<dbReference type="OrthoDB" id="1787108at2"/>
<organism evidence="1 2">
    <name type="scientific">Desulforamulus profundi</name>
    <dbReference type="NCBI Taxonomy" id="1383067"/>
    <lineage>
        <taxon>Bacteria</taxon>
        <taxon>Bacillati</taxon>
        <taxon>Bacillota</taxon>
        <taxon>Clostridia</taxon>
        <taxon>Eubacteriales</taxon>
        <taxon>Peptococcaceae</taxon>
        <taxon>Desulforamulus</taxon>
    </lineage>
</organism>
<evidence type="ECO:0000313" key="1">
    <source>
        <dbReference type="EMBL" id="PHJ39551.1"/>
    </source>
</evidence>
<dbReference type="AlphaFoldDB" id="A0A2C6L430"/>
<protein>
    <recommendedName>
        <fullName evidence="3">AsnC family transcriptional regulator</fullName>
    </recommendedName>
</protein>
<reference evidence="1 2" key="1">
    <citation type="submission" date="2013-09" db="EMBL/GenBank/DDBJ databases">
        <title>Biodegradation of hydrocarbons in the deep terrestrial subsurface : characterization of a microbial consortium composed of two Desulfotomaculum species originating from a deep geological formation.</title>
        <authorList>
            <person name="Aullo T."/>
            <person name="Berlendis S."/>
            <person name="Lascourreges J.-F."/>
            <person name="Dessort D."/>
            <person name="Saint-Laurent S."/>
            <person name="Schraauwers B."/>
            <person name="Mas J."/>
            <person name="Magot M."/>
            <person name="Ranchou-Peyruse A."/>
        </authorList>
    </citation>
    <scope>NUCLEOTIDE SEQUENCE [LARGE SCALE GENOMIC DNA]</scope>
    <source>
        <strain evidence="1 2">Bs107</strain>
    </source>
</reference>
<dbReference type="EMBL" id="AWQQ01000017">
    <property type="protein sequence ID" value="PHJ39551.1"/>
    <property type="molecule type" value="Genomic_DNA"/>
</dbReference>
<proteinExistence type="predicted"/>